<evidence type="ECO:0000256" key="4">
    <source>
        <dbReference type="ARBA" id="ARBA00023163"/>
    </source>
</evidence>
<dbReference type="InterPro" id="IPR036388">
    <property type="entry name" value="WH-like_DNA-bd_sf"/>
</dbReference>
<dbReference type="PROSITE" id="PS50931">
    <property type="entry name" value="HTH_LYSR"/>
    <property type="match status" value="1"/>
</dbReference>
<evidence type="ECO:0000256" key="3">
    <source>
        <dbReference type="ARBA" id="ARBA00023125"/>
    </source>
</evidence>
<accession>A0A4Q7IQU5</accession>
<keyword evidence="4" id="KW-0804">Transcription</keyword>
<dbReference type="GO" id="GO:0010628">
    <property type="term" value="P:positive regulation of gene expression"/>
    <property type="evidence" value="ECO:0007669"/>
    <property type="project" value="TreeGrafter"/>
</dbReference>
<evidence type="ECO:0000313" key="6">
    <source>
        <dbReference type="EMBL" id="RZQ54390.1"/>
    </source>
</evidence>
<dbReference type="Gene3D" id="3.40.190.290">
    <property type="match status" value="1"/>
</dbReference>
<reference evidence="6 7" key="1">
    <citation type="submission" date="2018-01" db="EMBL/GenBank/DDBJ databases">
        <title>Co-occurrence of chitin degradation, pigmentation and bioactivity in marine Pseudoalteromonas.</title>
        <authorList>
            <person name="Paulsen S."/>
            <person name="Gram L."/>
            <person name="Machado H."/>
        </authorList>
    </citation>
    <scope>NUCLEOTIDE SEQUENCE [LARGE SCALE GENOMIC DNA]</scope>
    <source>
        <strain evidence="6 7">S3898</strain>
    </source>
</reference>
<protein>
    <submittedName>
        <fullName evidence="6">LysR family transcriptional regulator</fullName>
    </submittedName>
</protein>
<dbReference type="RefSeq" id="WP_130254347.1">
    <property type="nucleotide sequence ID" value="NZ_PPSX01000015.1"/>
</dbReference>
<keyword evidence="3" id="KW-0238">DNA-binding</keyword>
<name>A0A4Q7IQU5_9GAMM</name>
<comment type="caution">
    <text evidence="6">The sequence shown here is derived from an EMBL/GenBank/DDBJ whole genome shotgun (WGS) entry which is preliminary data.</text>
</comment>
<sequence length="294" mass="32760">MRLRHIEIFHAIYTTGSITNAANLLHVSQPSVSKVLAHAELQLGFDLFHRVKGRLIPTEEAESLFGEVDKVYQQIHSIRNKAKNIKRAEYGNINLGISPALGFTVLPEALGRFTARYPNISFNISTIHNDTVFQSLIEHTSDIAVLFSPKVFPGVTTLELAESEMVVVYPKAYFPETPKTLSVEQLAEYDFIDISESGPLGDLLWNRVVENSVELNCMVKVQTYFIATRLVAQGMGLCVVDKYTANAMLTNDTAMASFEPPLTFKVNALHLQNRQLSKSSEQFISELTYSLSGS</sequence>
<evidence type="ECO:0000313" key="7">
    <source>
        <dbReference type="Proteomes" id="UP000291338"/>
    </source>
</evidence>
<evidence type="ECO:0000256" key="2">
    <source>
        <dbReference type="ARBA" id="ARBA00023015"/>
    </source>
</evidence>
<dbReference type="SUPFAM" id="SSF46785">
    <property type="entry name" value="Winged helix' DNA-binding domain"/>
    <property type="match status" value="1"/>
</dbReference>
<dbReference type="PANTHER" id="PTHR30427:SF1">
    <property type="entry name" value="TRANSCRIPTIONAL ACTIVATOR PROTEIN LYSR"/>
    <property type="match status" value="1"/>
</dbReference>
<dbReference type="Pfam" id="PF00126">
    <property type="entry name" value="HTH_1"/>
    <property type="match status" value="1"/>
</dbReference>
<dbReference type="GO" id="GO:0043565">
    <property type="term" value="F:sequence-specific DNA binding"/>
    <property type="evidence" value="ECO:0007669"/>
    <property type="project" value="TreeGrafter"/>
</dbReference>
<dbReference type="InterPro" id="IPR036390">
    <property type="entry name" value="WH_DNA-bd_sf"/>
</dbReference>
<dbReference type="Proteomes" id="UP000291338">
    <property type="component" value="Unassembled WGS sequence"/>
</dbReference>
<dbReference type="Pfam" id="PF03466">
    <property type="entry name" value="LysR_substrate"/>
    <property type="match status" value="1"/>
</dbReference>
<keyword evidence="2" id="KW-0805">Transcription regulation</keyword>
<gene>
    <name evidence="6" type="ORF">C1E23_04055</name>
</gene>
<dbReference type="InterPro" id="IPR005119">
    <property type="entry name" value="LysR_subst-bd"/>
</dbReference>
<dbReference type="InterPro" id="IPR000847">
    <property type="entry name" value="LysR_HTH_N"/>
</dbReference>
<proteinExistence type="inferred from homology"/>
<dbReference type="SUPFAM" id="SSF53850">
    <property type="entry name" value="Periplasmic binding protein-like II"/>
    <property type="match status" value="1"/>
</dbReference>
<dbReference type="GO" id="GO:0009089">
    <property type="term" value="P:lysine biosynthetic process via diaminopimelate"/>
    <property type="evidence" value="ECO:0007669"/>
    <property type="project" value="TreeGrafter"/>
</dbReference>
<dbReference type="AlphaFoldDB" id="A0A4Q7IQU5"/>
<feature type="domain" description="HTH lysR-type" evidence="5">
    <location>
        <begin position="1"/>
        <end position="58"/>
    </location>
</feature>
<evidence type="ECO:0000259" key="5">
    <source>
        <dbReference type="PROSITE" id="PS50931"/>
    </source>
</evidence>
<dbReference type="GO" id="GO:0003700">
    <property type="term" value="F:DNA-binding transcription factor activity"/>
    <property type="evidence" value="ECO:0007669"/>
    <property type="project" value="InterPro"/>
</dbReference>
<dbReference type="PANTHER" id="PTHR30427">
    <property type="entry name" value="TRANSCRIPTIONAL ACTIVATOR PROTEIN LYSR"/>
    <property type="match status" value="1"/>
</dbReference>
<evidence type="ECO:0000256" key="1">
    <source>
        <dbReference type="ARBA" id="ARBA00009437"/>
    </source>
</evidence>
<dbReference type="EMBL" id="PPSX01000015">
    <property type="protein sequence ID" value="RZQ54390.1"/>
    <property type="molecule type" value="Genomic_DNA"/>
</dbReference>
<organism evidence="6 7">
    <name type="scientific">Pseudoalteromonas phenolica</name>
    <dbReference type="NCBI Taxonomy" id="161398"/>
    <lineage>
        <taxon>Bacteria</taxon>
        <taxon>Pseudomonadati</taxon>
        <taxon>Pseudomonadota</taxon>
        <taxon>Gammaproteobacteria</taxon>
        <taxon>Alteromonadales</taxon>
        <taxon>Pseudoalteromonadaceae</taxon>
        <taxon>Pseudoalteromonas</taxon>
    </lineage>
</organism>
<comment type="similarity">
    <text evidence="1">Belongs to the LysR transcriptional regulatory family.</text>
</comment>
<dbReference type="Gene3D" id="1.10.10.10">
    <property type="entry name" value="Winged helix-like DNA-binding domain superfamily/Winged helix DNA-binding domain"/>
    <property type="match status" value="1"/>
</dbReference>